<evidence type="ECO:0000259" key="1">
    <source>
        <dbReference type="Pfam" id="PF01863"/>
    </source>
</evidence>
<dbReference type="PANTHER" id="PTHR30399">
    <property type="entry name" value="UNCHARACTERIZED PROTEIN YGJP"/>
    <property type="match status" value="1"/>
</dbReference>
<organism evidence="2 3">
    <name type="scientific">Sinanaerobacter chloroacetimidivorans</name>
    <dbReference type="NCBI Taxonomy" id="2818044"/>
    <lineage>
        <taxon>Bacteria</taxon>
        <taxon>Bacillati</taxon>
        <taxon>Bacillota</taxon>
        <taxon>Clostridia</taxon>
        <taxon>Peptostreptococcales</taxon>
        <taxon>Anaerovoracaceae</taxon>
        <taxon>Sinanaerobacter</taxon>
    </lineage>
</organism>
<dbReference type="AlphaFoldDB" id="A0A8J7W6M3"/>
<dbReference type="Gene3D" id="3.30.2010.10">
    <property type="entry name" value="Metalloproteases ('zincins'), catalytic domain"/>
    <property type="match status" value="1"/>
</dbReference>
<dbReference type="InterPro" id="IPR002725">
    <property type="entry name" value="YgjP-like_metallopeptidase"/>
</dbReference>
<name>A0A8J7W6M3_9FIRM</name>
<reference evidence="2" key="1">
    <citation type="submission" date="2021-04" db="EMBL/GenBank/DDBJ databases">
        <title>Sinoanaerobacter chloroacetimidivorans sp. nov., an obligate anaerobic bacterium isolated from anaerobic sludge.</title>
        <authorList>
            <person name="Bao Y."/>
        </authorList>
    </citation>
    <scope>NUCLEOTIDE SEQUENCE</scope>
    <source>
        <strain evidence="2">BAD-6</strain>
    </source>
</reference>
<dbReference type="CDD" id="cd07344">
    <property type="entry name" value="M48_yhfN_like"/>
    <property type="match status" value="1"/>
</dbReference>
<accession>A0A8J7W6M3</accession>
<keyword evidence="3" id="KW-1185">Reference proteome</keyword>
<evidence type="ECO:0000313" key="3">
    <source>
        <dbReference type="Proteomes" id="UP000675664"/>
    </source>
</evidence>
<reference evidence="2" key="2">
    <citation type="submission" date="2021-04" db="EMBL/GenBank/DDBJ databases">
        <authorList>
            <person name="Liu J."/>
        </authorList>
    </citation>
    <scope>NUCLEOTIDE SEQUENCE</scope>
    <source>
        <strain evidence="2">BAD-6</strain>
    </source>
</reference>
<sequence length="140" mass="16588">MKEVGKQYIKYLGDMSPLNEVISVDGFSETEILDEVSKFYFKMSKQVTKERTEIYQKSLGVTPRSIKIDKMSNRWGSCNTKKEITYNYLIVTLPMELIDYIVVHELCHIYHMNHDRSFWRKIGSIMPDYKKRMKMLNGSE</sequence>
<evidence type="ECO:0000313" key="2">
    <source>
        <dbReference type="EMBL" id="MBR0600298.1"/>
    </source>
</evidence>
<gene>
    <name evidence="2" type="ORF">KCX82_20715</name>
</gene>
<dbReference type="Pfam" id="PF01863">
    <property type="entry name" value="YgjP-like"/>
    <property type="match status" value="1"/>
</dbReference>
<protein>
    <submittedName>
        <fullName evidence="2">M48 family metallopeptidase</fullName>
    </submittedName>
</protein>
<dbReference type="PANTHER" id="PTHR30399:SF1">
    <property type="entry name" value="UTP PYROPHOSPHATASE"/>
    <property type="match status" value="1"/>
</dbReference>
<dbReference type="EMBL" id="JAGSND010000024">
    <property type="protein sequence ID" value="MBR0600298.1"/>
    <property type="molecule type" value="Genomic_DNA"/>
</dbReference>
<proteinExistence type="predicted"/>
<dbReference type="InterPro" id="IPR053136">
    <property type="entry name" value="UTP_pyrophosphatase-like"/>
</dbReference>
<feature type="domain" description="YgjP-like metallopeptidase" evidence="1">
    <location>
        <begin position="26"/>
        <end position="137"/>
    </location>
</feature>
<dbReference type="Proteomes" id="UP000675664">
    <property type="component" value="Unassembled WGS sequence"/>
</dbReference>
<comment type="caution">
    <text evidence="2">The sequence shown here is derived from an EMBL/GenBank/DDBJ whole genome shotgun (WGS) entry which is preliminary data.</text>
</comment>